<dbReference type="EMBL" id="CP042997">
    <property type="protein sequence ID" value="QEH31720.1"/>
    <property type="molecule type" value="Genomic_DNA"/>
</dbReference>
<evidence type="ECO:0000313" key="3">
    <source>
        <dbReference type="EMBL" id="QEH31720.1"/>
    </source>
</evidence>
<dbReference type="InterPro" id="IPR035986">
    <property type="entry name" value="PKD_dom_sf"/>
</dbReference>
<dbReference type="InterPro" id="IPR014756">
    <property type="entry name" value="Ig_E-set"/>
</dbReference>
<dbReference type="Proteomes" id="UP000324233">
    <property type="component" value="Chromosome"/>
</dbReference>
<dbReference type="OrthoDB" id="290773at2"/>
<dbReference type="InterPro" id="IPR013783">
    <property type="entry name" value="Ig-like_fold"/>
</dbReference>
<dbReference type="InterPro" id="IPR011049">
    <property type="entry name" value="Serralysin-like_metalloprot_C"/>
</dbReference>
<evidence type="ECO:0000259" key="2">
    <source>
        <dbReference type="PROSITE" id="PS50093"/>
    </source>
</evidence>
<dbReference type="InterPro" id="IPR000601">
    <property type="entry name" value="PKD_dom"/>
</dbReference>
<proteinExistence type="predicted"/>
<dbReference type="SUPFAM" id="SSF49299">
    <property type="entry name" value="PKD domain"/>
    <property type="match status" value="1"/>
</dbReference>
<dbReference type="Gene3D" id="2.60.40.10">
    <property type="entry name" value="Immunoglobulins"/>
    <property type="match status" value="2"/>
</dbReference>
<organism evidence="3 4">
    <name type="scientific">Aquisphaera giovannonii</name>
    <dbReference type="NCBI Taxonomy" id="406548"/>
    <lineage>
        <taxon>Bacteria</taxon>
        <taxon>Pseudomonadati</taxon>
        <taxon>Planctomycetota</taxon>
        <taxon>Planctomycetia</taxon>
        <taxon>Isosphaerales</taxon>
        <taxon>Isosphaeraceae</taxon>
        <taxon>Aquisphaera</taxon>
    </lineage>
</organism>
<dbReference type="PROSITE" id="PS50093">
    <property type="entry name" value="PKD"/>
    <property type="match status" value="1"/>
</dbReference>
<gene>
    <name evidence="3" type="ORF">OJF2_01850</name>
</gene>
<dbReference type="AlphaFoldDB" id="A0A5B9VVI3"/>
<reference evidence="3 4" key="1">
    <citation type="submission" date="2019-08" db="EMBL/GenBank/DDBJ databases">
        <title>Deep-cultivation of Planctomycetes and their phenomic and genomic characterization uncovers novel biology.</title>
        <authorList>
            <person name="Wiegand S."/>
            <person name="Jogler M."/>
            <person name="Boedeker C."/>
            <person name="Pinto D."/>
            <person name="Vollmers J."/>
            <person name="Rivas-Marin E."/>
            <person name="Kohn T."/>
            <person name="Peeters S.H."/>
            <person name="Heuer A."/>
            <person name="Rast P."/>
            <person name="Oberbeckmann S."/>
            <person name="Bunk B."/>
            <person name="Jeske O."/>
            <person name="Meyerdierks A."/>
            <person name="Storesund J.E."/>
            <person name="Kallscheuer N."/>
            <person name="Luecker S."/>
            <person name="Lage O.M."/>
            <person name="Pohl T."/>
            <person name="Merkel B.J."/>
            <person name="Hornburger P."/>
            <person name="Mueller R.-W."/>
            <person name="Bruemmer F."/>
            <person name="Labrenz M."/>
            <person name="Spormann A.M."/>
            <person name="Op den Camp H."/>
            <person name="Overmann J."/>
            <person name="Amann R."/>
            <person name="Jetten M.S.M."/>
            <person name="Mascher T."/>
            <person name="Medema M.H."/>
            <person name="Devos D.P."/>
            <person name="Kaster A.-K."/>
            <person name="Ovreas L."/>
            <person name="Rohde M."/>
            <person name="Galperin M.Y."/>
            <person name="Jogler C."/>
        </authorList>
    </citation>
    <scope>NUCLEOTIDE SEQUENCE [LARGE SCALE GENOMIC DNA]</scope>
    <source>
        <strain evidence="3 4">OJF2</strain>
    </source>
</reference>
<dbReference type="SUPFAM" id="SSF81296">
    <property type="entry name" value="E set domains"/>
    <property type="match status" value="1"/>
</dbReference>
<dbReference type="KEGG" id="agv:OJF2_01850"/>
<dbReference type="Gene3D" id="2.150.10.10">
    <property type="entry name" value="Serralysin-like metalloprotease, C-terminal"/>
    <property type="match status" value="1"/>
</dbReference>
<sequence length="832" mass="84487">MDASASPSATVVGNVLMIAGTPRADRIQVLPTESVGTVRVVANGRQLGRFGPVAEIDISGGAGGDVIAVDPRITVRTRIDGQAGNDNLRGGSGVNALVGGDGFDTLVGTPGRDTFDGGPGRSRQVFLKTLGTVQVGLSASGAGLRRLSGAYSVQRLQVGGPAVVGAGDLNNARIAGLLKGSYDAGQTISIANATQADADTLAGLLGDPRPVAFAAGLAKADLVSFRKVAQDGQTLYSIDVMAPVQGPRLRPGLRAAGMRARQQGDRLHLATVFTPTPMAPSVTLTDATNNLVQLASAYQSSTLQSNTHGDAVQIVNVAYAARSFANSQDLYYITQEVDNFIAAPAIGQAGTPPFNYVQAEWGNYAINQLTGLATTSGVLTLSPSPQTTETTSSVTSGVSFSIGGSVGFNAAQGPNAGLTVGLTISNSTTKTVPPLTVTYLGDPATSKTAWSFNVGYQNLPQPSQTMTFVTGWIWEVPFANYAQNPTGLAFETNAGLGYNNPLTTTPPTFGSQWMVNGTVTSSVPLPFGNTFTLAKPQVTGVSPTTVRPGDSFTIEGAGLYAPLISAVLVGGQQVNPANYTVLSDTEIQVVAPNTPGVDLPVSIQTTQGQSNTDKTITIGVAPTITVSPQAVSAAAGQAFANQVVANFTSSGAGLPASSFGATINWGDGTAASAGVITSTGPGTYSIQGGHAYATAGSYPISIAVNGPENAQGSASGTATVTSQDNAGGPQDLTSQAISATVNEAFTNATVATFTDADPGVSPSDFTASIDWGDGITTPITTVNTSGPQSFIVLGTHTYLVTGNYTFTVQVTDGNNRKATTTGVATVTAPPTA</sequence>
<evidence type="ECO:0000256" key="1">
    <source>
        <dbReference type="SAM" id="MobiDB-lite"/>
    </source>
</evidence>
<evidence type="ECO:0000313" key="4">
    <source>
        <dbReference type="Proteomes" id="UP000324233"/>
    </source>
</evidence>
<protein>
    <recommendedName>
        <fullName evidence="2">PKD domain-containing protein</fullName>
    </recommendedName>
</protein>
<feature type="region of interest" description="Disordered" evidence="1">
    <location>
        <begin position="708"/>
        <end position="732"/>
    </location>
</feature>
<keyword evidence="4" id="KW-1185">Reference proteome</keyword>
<feature type="domain" description="PKD" evidence="2">
    <location>
        <begin position="628"/>
        <end position="721"/>
    </location>
</feature>
<name>A0A5B9VVI3_9BACT</name>
<accession>A0A5B9VVI3</accession>
<dbReference type="SUPFAM" id="SSF51120">
    <property type="entry name" value="beta-Roll"/>
    <property type="match status" value="1"/>
</dbReference>